<evidence type="ECO:0000256" key="2">
    <source>
        <dbReference type="SAM" id="MobiDB-lite"/>
    </source>
</evidence>
<keyword evidence="1" id="KW-0479">Metal-binding</keyword>
<feature type="transmembrane region" description="Helical" evidence="3">
    <location>
        <begin position="335"/>
        <end position="359"/>
    </location>
</feature>
<feature type="transmembrane region" description="Helical" evidence="3">
    <location>
        <begin position="496"/>
        <end position="517"/>
    </location>
</feature>
<keyword evidence="3" id="KW-0812">Transmembrane</keyword>
<feature type="transmembrane region" description="Helical" evidence="3">
    <location>
        <begin position="264"/>
        <end position="286"/>
    </location>
</feature>
<keyword evidence="3" id="KW-0472">Membrane</keyword>
<reference evidence="5" key="1">
    <citation type="submission" date="2014-11" db="EMBL/GenBank/DDBJ databases">
        <authorList>
            <person name="Otto D Thomas"/>
            <person name="Naeem Raeece"/>
        </authorList>
    </citation>
    <scope>NUCLEOTIDE SEQUENCE</scope>
</reference>
<organism evidence="5">
    <name type="scientific">Chromera velia CCMP2878</name>
    <dbReference type="NCBI Taxonomy" id="1169474"/>
    <lineage>
        <taxon>Eukaryota</taxon>
        <taxon>Sar</taxon>
        <taxon>Alveolata</taxon>
        <taxon>Colpodellida</taxon>
        <taxon>Chromeraceae</taxon>
        <taxon>Chromera</taxon>
    </lineage>
</organism>
<dbReference type="EMBL" id="CDMZ01004059">
    <property type="protein sequence ID" value="CEM48532.1"/>
    <property type="molecule type" value="Genomic_DNA"/>
</dbReference>
<protein>
    <recommendedName>
        <fullName evidence="4">RING-type domain-containing protein</fullName>
    </recommendedName>
</protein>
<evidence type="ECO:0000256" key="3">
    <source>
        <dbReference type="SAM" id="Phobius"/>
    </source>
</evidence>
<dbReference type="PROSITE" id="PS50089">
    <property type="entry name" value="ZF_RING_2"/>
    <property type="match status" value="1"/>
</dbReference>
<gene>
    <name evidence="5" type="ORF">Cvel_1424</name>
</gene>
<name>A0A0G4HVX4_9ALVE</name>
<accession>A0A0G4HVX4</accession>
<dbReference type="InterPro" id="IPR013083">
    <property type="entry name" value="Znf_RING/FYVE/PHD"/>
</dbReference>
<feature type="compositionally biased region" description="Polar residues" evidence="2">
    <location>
        <begin position="204"/>
        <end position="229"/>
    </location>
</feature>
<sequence length="722" mass="80370">MSGEGPDLEGGIVSEGGGAETGAGVADLPRPPSEAFLSAREPPAGATVNVENHLEVEALQKLILEYYPVRALDIIGQLNTSPHHYVTLKLLKDDEAKFKEYVSKNVLRQISQTDIANQSRNCPICFEDFSRGRHRPVLCSAEVPCGNTICETCFRHLIAGPGNLNKCPMCRLPLKKKIVHNIALETFFKPSAVILGRRQTSRFSRLSSDSNQAGRNGNTGTAEQAQGAGTQPAVATPVLTPEDDLMPAHLQPQRVPPSRLRPCGVIYLWLWTAAQILPLVFGLLILQRVSNRTVQMARVVERSSYLFIDRRLCPQWIWDRVRQIMDGTDDGAWTVYAGFVMYALFNSLGIFLEFFFMVVEKNWFENMKASAWAVFAPPILSLASISLMAPAFAFQYDDMVMWDPFASTEDVVIEVDGLESDVVRVFPQNSEEDFCPTAVAAGIDSNFDAWVQYAQGMMITMLVAPAGLFFFWFVISDSSGRLFRSMSSDGRRRAMVLWWLFFGSPYYLACIAGMWVQTAWPGFALWSVITMTLHLVRPAFWRFVLMDNGGERRRIEAENQRRARELEVHRREIVQRARERLEANMRREAGGDQTTPAANTTAEAAADGDGESPRRRRSDPGLAARAGEGSEGDNDEFVTISEHEEPGDAGERGEEMDEPDRRRASQISNVIDLGDEENERLPPPPAGPTPRRTVSSNSTRMAMRGVGPTRIPNAVPSTPTFL</sequence>
<feature type="transmembrane region" description="Helical" evidence="3">
    <location>
        <begin position="523"/>
        <end position="545"/>
    </location>
</feature>
<feature type="transmembrane region" description="Helical" evidence="3">
    <location>
        <begin position="453"/>
        <end position="475"/>
    </location>
</feature>
<dbReference type="VEuPathDB" id="CryptoDB:Cvel_1424"/>
<evidence type="ECO:0000256" key="1">
    <source>
        <dbReference type="PROSITE-ProRule" id="PRU00175"/>
    </source>
</evidence>
<keyword evidence="1" id="KW-0862">Zinc</keyword>
<dbReference type="SUPFAM" id="SSF57850">
    <property type="entry name" value="RING/U-box"/>
    <property type="match status" value="1"/>
</dbReference>
<feature type="region of interest" description="Disordered" evidence="2">
    <location>
        <begin position="583"/>
        <end position="722"/>
    </location>
</feature>
<feature type="region of interest" description="Disordered" evidence="2">
    <location>
        <begin position="204"/>
        <end position="231"/>
    </location>
</feature>
<feature type="transmembrane region" description="Helical" evidence="3">
    <location>
        <begin position="371"/>
        <end position="394"/>
    </location>
</feature>
<feature type="compositionally biased region" description="Basic and acidic residues" evidence="2">
    <location>
        <begin position="641"/>
        <end position="663"/>
    </location>
</feature>
<proteinExistence type="predicted"/>
<keyword evidence="1" id="KW-0863">Zinc-finger</keyword>
<feature type="domain" description="RING-type" evidence="4">
    <location>
        <begin position="122"/>
        <end position="171"/>
    </location>
</feature>
<dbReference type="GO" id="GO:0008270">
    <property type="term" value="F:zinc ion binding"/>
    <property type="evidence" value="ECO:0007669"/>
    <property type="project" value="UniProtKB-KW"/>
</dbReference>
<evidence type="ECO:0000259" key="4">
    <source>
        <dbReference type="PROSITE" id="PS50089"/>
    </source>
</evidence>
<feature type="region of interest" description="Disordered" evidence="2">
    <location>
        <begin position="1"/>
        <end position="42"/>
    </location>
</feature>
<evidence type="ECO:0000313" key="5">
    <source>
        <dbReference type="EMBL" id="CEM48532.1"/>
    </source>
</evidence>
<keyword evidence="3" id="KW-1133">Transmembrane helix</keyword>
<dbReference type="InterPro" id="IPR001841">
    <property type="entry name" value="Znf_RING"/>
</dbReference>
<feature type="compositionally biased region" description="Low complexity" evidence="2">
    <location>
        <begin position="594"/>
        <end position="605"/>
    </location>
</feature>
<dbReference type="AlphaFoldDB" id="A0A0G4HVX4"/>
<dbReference type="Gene3D" id="3.30.40.10">
    <property type="entry name" value="Zinc/RING finger domain, C3HC4 (zinc finger)"/>
    <property type="match status" value="1"/>
</dbReference>